<dbReference type="Proteomes" id="UP000007394">
    <property type="component" value="Chromosome"/>
</dbReference>
<accession>I0AGC6</accession>
<dbReference type="HOGENOM" id="CLU_2935324_0_0_10"/>
<dbReference type="KEGG" id="ial:IALB_0321"/>
<feature type="transmembrane region" description="Helical" evidence="1">
    <location>
        <begin position="18"/>
        <end position="34"/>
    </location>
</feature>
<protein>
    <submittedName>
        <fullName evidence="2">Uncharacterized protein</fullName>
    </submittedName>
</protein>
<proteinExistence type="predicted"/>
<reference evidence="2 3" key="1">
    <citation type="journal article" date="2012" name="Front. Microbiol.">
        <title>Complete genome of Ignavibacterium album, a metabolically versatile, flagellated, facultative anaerobe from the phylum Chlorobi.</title>
        <authorList>
            <person name="Liu Z."/>
            <person name="Frigaard N.-U."/>
            <person name="Vogl K."/>
            <person name="Iino T."/>
            <person name="Ohkuma M."/>
            <person name="Overmann J."/>
            <person name="Bryant D.A."/>
        </authorList>
    </citation>
    <scope>NUCLEOTIDE SEQUENCE [LARGE SCALE GENOMIC DNA]</scope>
    <source>
        <strain evidence="3">DSM 19864 / JCM 16511 / NBRC 101810 / Mat9-16</strain>
    </source>
</reference>
<sequence length="60" mass="6833">MSLSISSKKMGNGLSRDFSLSGFIGYFGLSYYIYKSNYEKTKSKRIEATFDITEKSSKLK</sequence>
<keyword evidence="1" id="KW-1133">Transmembrane helix</keyword>
<evidence type="ECO:0000313" key="3">
    <source>
        <dbReference type="Proteomes" id="UP000007394"/>
    </source>
</evidence>
<gene>
    <name evidence="2" type="ordered locus">IALB_0321</name>
</gene>
<name>I0AGC6_IGNAJ</name>
<dbReference type="AlphaFoldDB" id="I0AGC6"/>
<keyword evidence="3" id="KW-1185">Reference proteome</keyword>
<evidence type="ECO:0000313" key="2">
    <source>
        <dbReference type="EMBL" id="AFH48033.1"/>
    </source>
</evidence>
<dbReference type="STRING" id="945713.IALB_0321"/>
<evidence type="ECO:0000256" key="1">
    <source>
        <dbReference type="SAM" id="Phobius"/>
    </source>
</evidence>
<keyword evidence="1" id="KW-0812">Transmembrane</keyword>
<keyword evidence="1" id="KW-0472">Membrane</keyword>
<organism evidence="2 3">
    <name type="scientific">Ignavibacterium album (strain DSM 19864 / JCM 16511 / NBRC 101810 / Mat9-16)</name>
    <dbReference type="NCBI Taxonomy" id="945713"/>
    <lineage>
        <taxon>Bacteria</taxon>
        <taxon>Pseudomonadati</taxon>
        <taxon>Ignavibacteriota</taxon>
        <taxon>Ignavibacteria</taxon>
        <taxon>Ignavibacteriales</taxon>
        <taxon>Ignavibacteriaceae</taxon>
        <taxon>Ignavibacterium</taxon>
    </lineage>
</organism>
<dbReference type="EMBL" id="CP003418">
    <property type="protein sequence ID" value="AFH48033.1"/>
    <property type="molecule type" value="Genomic_DNA"/>
</dbReference>